<name>A0A1Q3AEF5_ZYGRO</name>
<evidence type="ECO:0000313" key="7">
    <source>
        <dbReference type="Proteomes" id="UP000187013"/>
    </source>
</evidence>
<comment type="subcellular location">
    <subcellularLocation>
        <location evidence="1">Cytoplasm</location>
    </subcellularLocation>
</comment>
<reference evidence="6 7" key="1">
    <citation type="submission" date="2016-08" db="EMBL/GenBank/DDBJ databases">
        <title>Draft genome sequence of allopolyploid Zygosaccharomyces rouxii.</title>
        <authorList>
            <person name="Watanabe J."/>
            <person name="Uehara K."/>
            <person name="Mogi Y."/>
            <person name="Tsukioka Y."/>
        </authorList>
    </citation>
    <scope>NUCLEOTIDE SEQUENCE [LARGE SCALE GENOMIC DNA]</scope>
    <source>
        <strain evidence="6 7">NBRC 110957</strain>
    </source>
</reference>
<evidence type="ECO:0000256" key="1">
    <source>
        <dbReference type="ARBA" id="ARBA00004496"/>
    </source>
</evidence>
<dbReference type="Pfam" id="PF04112">
    <property type="entry name" value="Mak10"/>
    <property type="match status" value="1"/>
</dbReference>
<evidence type="ECO:0000313" key="6">
    <source>
        <dbReference type="EMBL" id="GAV54030.1"/>
    </source>
</evidence>
<dbReference type="Proteomes" id="UP000187013">
    <property type="component" value="Unassembled WGS sequence"/>
</dbReference>
<dbReference type="GO" id="GO:0031417">
    <property type="term" value="C:NatC complex"/>
    <property type="evidence" value="ECO:0007669"/>
    <property type="project" value="InterPro"/>
</dbReference>
<accession>A0A1Q3AEF5</accession>
<dbReference type="PANTHER" id="PTHR21373">
    <property type="entry name" value="GLUCOSE REPRESSIBLE PROTEIN MAK10"/>
    <property type="match status" value="1"/>
</dbReference>
<evidence type="ECO:0000256" key="3">
    <source>
        <dbReference type="ARBA" id="ARBA00022490"/>
    </source>
</evidence>
<dbReference type="InterPro" id="IPR007244">
    <property type="entry name" value="Naa35_N"/>
</dbReference>
<dbReference type="InterPro" id="IPR057982">
    <property type="entry name" value="TPR_NAA35"/>
</dbReference>
<evidence type="ECO:0000259" key="4">
    <source>
        <dbReference type="Pfam" id="PF04112"/>
    </source>
</evidence>
<comment type="similarity">
    <text evidence="2">Belongs to the MAK10 family.</text>
</comment>
<dbReference type="PANTHER" id="PTHR21373:SF0">
    <property type="entry name" value="N-ALPHA-ACETYLTRANSFERASE 35, NATC AUXILIARY SUBUNIT"/>
    <property type="match status" value="1"/>
</dbReference>
<dbReference type="Pfam" id="PF25789">
    <property type="entry name" value="TPR_NAA35"/>
    <property type="match status" value="1"/>
</dbReference>
<dbReference type="OrthoDB" id="269405at2759"/>
<comment type="caution">
    <text evidence="6">The sequence shown here is derived from an EMBL/GenBank/DDBJ whole genome shotgun (WGS) entry which is preliminary data.</text>
</comment>
<feature type="domain" description="NAA35-like TPR repeats" evidence="5">
    <location>
        <begin position="325"/>
        <end position="647"/>
    </location>
</feature>
<gene>
    <name evidence="6" type="ORF">ZYGR_0AK05320</name>
</gene>
<evidence type="ECO:0000256" key="2">
    <source>
        <dbReference type="ARBA" id="ARBA00006289"/>
    </source>
</evidence>
<feature type="domain" description="NAA35-like N-terminal" evidence="4">
    <location>
        <begin position="54"/>
        <end position="211"/>
    </location>
</feature>
<organism evidence="6 7">
    <name type="scientific">Zygosaccharomyces rouxii</name>
    <dbReference type="NCBI Taxonomy" id="4956"/>
    <lineage>
        <taxon>Eukaryota</taxon>
        <taxon>Fungi</taxon>
        <taxon>Dikarya</taxon>
        <taxon>Ascomycota</taxon>
        <taxon>Saccharomycotina</taxon>
        <taxon>Saccharomycetes</taxon>
        <taxon>Saccharomycetales</taxon>
        <taxon>Saccharomycetaceae</taxon>
        <taxon>Zygosaccharomyces</taxon>
    </lineage>
</organism>
<dbReference type="InterPro" id="IPR057983">
    <property type="entry name" value="NAA35-like_N"/>
</dbReference>
<evidence type="ECO:0000259" key="5">
    <source>
        <dbReference type="Pfam" id="PF25789"/>
    </source>
</evidence>
<dbReference type="EMBL" id="BDGX01000037">
    <property type="protein sequence ID" value="GAV54030.1"/>
    <property type="molecule type" value="Genomic_DNA"/>
</dbReference>
<sequence>MGSAEGSVMHLEDKLKTLGLEVSRGGLFQDGIKEEELVDVTQFFDENASRLQTKTIIKEPNFNLFEGTHSLEVENKKLDSTSIQLTPAEANFECNTLYGSEEKDQLSYVVGILDRLVRSLISWLNDYQTLPTTVLSCRYVEYLLLESEKKSHLVFLHTNHPLFDQVLSSGIYGVCYFARFVHRLLKAGVIFEEEDLNFNGMGLDFLSYVENGTPIISLLQEAIRIASLCSNSEDLIHILKLIVHLVSIEKCLDEFSTDVSNLNALIEEATYLSQQSHLSDLETPEGSFSIGIQKRLSNQFPPKSLILPPRSYQGFIAMAQDLKKVLQVNNADTMMEIMQFANFFNKFEQRHVLARALFPLFLIRDNRTVLGRYTLSEFTHRHLLEFSLICTAEEDFPTEITEPPLLEAANVLFEWYQNTSQNTSRYRQGYNRQLLLWDSLQAQIEAMEVEWLSKDGNATSIDYVEMKEGEEPTPLLPYTSWVYAMKVRAMIEFLLKGFDLQVYKPFETYAMYWYTYYLAHQWEICLKKIQKFVDSKINAIHGLNKKVKKSKSNEKRELLKAQYRFAMDNHMGQLQVNRRFLQYSIIESSTFKSLSIAQVFQFGILSSFGLIDNKSSAKNKFTTDELLYNLRMKPFCSIGVPELLPYELMESTFREFVPDEPMFTIKLNKAVECLHRELNESKLNVEHILKCIQGGDNNGVLVTATRLVKSEATKFYEGIKSSIETLETNSKKIQSTLGLKHNPNLREKYTVQLKFCEGGSSFFPMLSLTSRTSKKSPIN</sequence>
<protein>
    <recommendedName>
        <fullName evidence="8">N-alpha-acetyltransferase, 35 NatC auxiliary subunit</fullName>
    </recommendedName>
</protein>
<dbReference type="AlphaFoldDB" id="A0A1Q3AEF5"/>
<keyword evidence="3" id="KW-0963">Cytoplasm</keyword>
<evidence type="ECO:0008006" key="8">
    <source>
        <dbReference type="Google" id="ProtNLM"/>
    </source>
</evidence>
<proteinExistence type="inferred from homology"/>